<comment type="similarity">
    <text evidence="1">Belongs to the glycosyl hydrolase 73 family.</text>
</comment>
<proteinExistence type="inferred from homology"/>
<dbReference type="SMART" id="SM00047">
    <property type="entry name" value="LYZ2"/>
    <property type="match status" value="1"/>
</dbReference>
<gene>
    <name evidence="5" type="ORF">WR164_12940</name>
</gene>
<evidence type="ECO:0000259" key="4">
    <source>
        <dbReference type="SMART" id="SM00047"/>
    </source>
</evidence>
<dbReference type="Gene3D" id="4.10.80.30">
    <property type="entry name" value="DNA polymerase, domain 6"/>
    <property type="match status" value="1"/>
</dbReference>
<keyword evidence="6" id="KW-1185">Reference proteome</keyword>
<dbReference type="Pfam" id="PF01832">
    <property type="entry name" value="Glucosaminidase"/>
    <property type="match status" value="1"/>
</dbReference>
<feature type="domain" description="Mannosyl-glycoprotein endo-beta-N-acetylglucosamidase-like" evidence="4">
    <location>
        <begin position="65"/>
        <end position="220"/>
    </location>
</feature>
<dbReference type="Proteomes" id="UP001144204">
    <property type="component" value="Unassembled WGS sequence"/>
</dbReference>
<organism evidence="5 6">
    <name type="scientific">Philodulcilactobacillus myokoensis</name>
    <dbReference type="NCBI Taxonomy" id="2929573"/>
    <lineage>
        <taxon>Bacteria</taxon>
        <taxon>Bacillati</taxon>
        <taxon>Bacillota</taxon>
        <taxon>Bacilli</taxon>
        <taxon>Lactobacillales</taxon>
        <taxon>Lactobacillaceae</taxon>
        <taxon>Philodulcilactobacillus</taxon>
    </lineage>
</organism>
<comment type="caution">
    <text evidence="5">The sequence shown here is derived from an EMBL/GenBank/DDBJ whole genome shotgun (WGS) entry which is preliminary data.</text>
</comment>
<keyword evidence="3" id="KW-0472">Membrane</keyword>
<evidence type="ECO:0000256" key="2">
    <source>
        <dbReference type="ARBA" id="ARBA00022801"/>
    </source>
</evidence>
<dbReference type="PRINTS" id="PR01002">
    <property type="entry name" value="FLGFLGJ"/>
</dbReference>
<keyword evidence="3" id="KW-1133">Transmembrane helix</keyword>
<feature type="transmembrane region" description="Helical" evidence="3">
    <location>
        <begin position="27"/>
        <end position="46"/>
    </location>
</feature>
<name>A0A9W6ESZ7_9LACO</name>
<evidence type="ECO:0000313" key="5">
    <source>
        <dbReference type="EMBL" id="GLB47315.1"/>
    </source>
</evidence>
<dbReference type="EMBL" id="BRPL01000002">
    <property type="protein sequence ID" value="GLB47315.1"/>
    <property type="molecule type" value="Genomic_DNA"/>
</dbReference>
<dbReference type="RefSeq" id="WP_286136777.1">
    <property type="nucleotide sequence ID" value="NZ_BRPL01000002.1"/>
</dbReference>
<dbReference type="PANTHER" id="PTHR33308:SF9">
    <property type="entry name" value="PEPTIDOGLYCAN HYDROLASE FLGJ"/>
    <property type="match status" value="1"/>
</dbReference>
<dbReference type="AlphaFoldDB" id="A0A9W6ESZ7"/>
<evidence type="ECO:0000256" key="3">
    <source>
        <dbReference type="SAM" id="Phobius"/>
    </source>
</evidence>
<protein>
    <recommendedName>
        <fullName evidence="4">Mannosyl-glycoprotein endo-beta-N-acetylglucosamidase-like domain-containing protein</fullName>
    </recommendedName>
</protein>
<dbReference type="PANTHER" id="PTHR33308">
    <property type="entry name" value="PEPTIDOGLYCAN HYDROLASE FLGJ"/>
    <property type="match status" value="1"/>
</dbReference>
<dbReference type="InterPro" id="IPR002901">
    <property type="entry name" value="MGlyc_endo_b_GlcNAc-like_dom"/>
</dbReference>
<reference evidence="5" key="2">
    <citation type="journal article" date="2023" name="PLoS ONE">
        <title>Philodulcilactobacillus myokoensis gen. nov., sp. nov., a fructophilic, acidophilic, and agar-phobic lactic acid bacterium isolated from fermented vegetable extracts.</title>
        <authorList>
            <person name="Kouya T."/>
            <person name="Ishiyama Y."/>
            <person name="Ohashi S."/>
            <person name="Kumakubo R."/>
            <person name="Yamazaki T."/>
            <person name="Otaki T."/>
        </authorList>
    </citation>
    <scope>NUCLEOTIDE SEQUENCE</scope>
    <source>
        <strain evidence="5">WR16-4</strain>
    </source>
</reference>
<dbReference type="Gene3D" id="1.10.530.10">
    <property type="match status" value="1"/>
</dbReference>
<keyword evidence="2" id="KW-0378">Hydrolase</keyword>
<evidence type="ECO:0000256" key="1">
    <source>
        <dbReference type="ARBA" id="ARBA00010266"/>
    </source>
</evidence>
<sequence length="227" mass="26024">MKKKRNLTLKRRHVADHRKKGSHKHGFVFAVLIIIVVVIGLAAFGIRKINSRINNQNIMTTQNAETSSEIQQRDMEHKFINHISKPAILIYQKNYHVLPSIVIAQAIVESQWGTSKLYQTANNPFGIKGTYQGQYVSYDTDEYVNGKKITVPAKFRKYPNLTEAIADHDHQLQVNFIRGNNTNSYIKAAYLLQRNSYATDPSYAKKLIGVIRQYNLSKYDLEAINND</sequence>
<reference evidence="5" key="1">
    <citation type="submission" date="2022-07" db="EMBL/GenBank/DDBJ databases">
        <authorList>
            <person name="Kouya T."/>
            <person name="Ishiyama Y."/>
        </authorList>
    </citation>
    <scope>NUCLEOTIDE SEQUENCE</scope>
    <source>
        <strain evidence="5">WR16-4</strain>
    </source>
</reference>
<accession>A0A9W6ESZ7</accession>
<evidence type="ECO:0000313" key="6">
    <source>
        <dbReference type="Proteomes" id="UP001144204"/>
    </source>
</evidence>
<keyword evidence="3" id="KW-0812">Transmembrane</keyword>
<dbReference type="GO" id="GO:0004040">
    <property type="term" value="F:amidase activity"/>
    <property type="evidence" value="ECO:0007669"/>
    <property type="project" value="InterPro"/>
</dbReference>
<dbReference type="InterPro" id="IPR051056">
    <property type="entry name" value="Glycosyl_Hydrolase_73"/>
</dbReference>